<dbReference type="GO" id="GO:0030638">
    <property type="term" value="P:polyketide metabolic process"/>
    <property type="evidence" value="ECO:0007669"/>
    <property type="project" value="InterPro"/>
</dbReference>
<dbReference type="Proteomes" id="UP000799772">
    <property type="component" value="Unassembled WGS sequence"/>
</dbReference>
<evidence type="ECO:0000313" key="1">
    <source>
        <dbReference type="EMBL" id="KAF2097087.1"/>
    </source>
</evidence>
<keyword evidence="2" id="KW-1185">Reference proteome</keyword>
<dbReference type="SUPFAM" id="SSF54427">
    <property type="entry name" value="NTF2-like"/>
    <property type="match status" value="1"/>
</dbReference>
<dbReference type="Pfam" id="PF07366">
    <property type="entry name" value="SnoaL"/>
    <property type="match status" value="1"/>
</dbReference>
<dbReference type="EMBL" id="ML978128">
    <property type="protein sequence ID" value="KAF2097087.1"/>
    <property type="molecule type" value="Genomic_DNA"/>
</dbReference>
<accession>A0A9P4ICC0</accession>
<protein>
    <submittedName>
        <fullName evidence="1">SnoaL-domain-containing protein</fullName>
    </submittedName>
</protein>
<evidence type="ECO:0000313" key="2">
    <source>
        <dbReference type="Proteomes" id="UP000799772"/>
    </source>
</evidence>
<dbReference type="AlphaFoldDB" id="A0A9P4ICC0"/>
<name>A0A9P4ICC0_9PEZI</name>
<dbReference type="InterPro" id="IPR032710">
    <property type="entry name" value="NTF2-like_dom_sf"/>
</dbReference>
<gene>
    <name evidence="1" type="ORF">NA57DRAFT_77341</name>
</gene>
<proteinExistence type="predicted"/>
<reference evidence="1" key="1">
    <citation type="journal article" date="2020" name="Stud. Mycol.">
        <title>101 Dothideomycetes genomes: a test case for predicting lifestyles and emergence of pathogens.</title>
        <authorList>
            <person name="Haridas S."/>
            <person name="Albert R."/>
            <person name="Binder M."/>
            <person name="Bloem J."/>
            <person name="Labutti K."/>
            <person name="Salamov A."/>
            <person name="Andreopoulos B."/>
            <person name="Baker S."/>
            <person name="Barry K."/>
            <person name="Bills G."/>
            <person name="Bluhm B."/>
            <person name="Cannon C."/>
            <person name="Castanera R."/>
            <person name="Culley D."/>
            <person name="Daum C."/>
            <person name="Ezra D."/>
            <person name="Gonzalez J."/>
            <person name="Henrissat B."/>
            <person name="Kuo A."/>
            <person name="Liang C."/>
            <person name="Lipzen A."/>
            <person name="Lutzoni F."/>
            <person name="Magnuson J."/>
            <person name="Mondo S."/>
            <person name="Nolan M."/>
            <person name="Ohm R."/>
            <person name="Pangilinan J."/>
            <person name="Park H.-J."/>
            <person name="Ramirez L."/>
            <person name="Alfaro M."/>
            <person name="Sun H."/>
            <person name="Tritt A."/>
            <person name="Yoshinaga Y."/>
            <person name="Zwiers L.-H."/>
            <person name="Turgeon B."/>
            <person name="Goodwin S."/>
            <person name="Spatafora J."/>
            <person name="Crous P."/>
            <person name="Grigoriev I."/>
        </authorList>
    </citation>
    <scope>NUCLEOTIDE SEQUENCE</scope>
    <source>
        <strain evidence="1">CBS 133067</strain>
    </source>
</reference>
<dbReference type="OrthoDB" id="3657563at2759"/>
<dbReference type="PANTHER" id="PTHR38436:SF1">
    <property type="entry name" value="ESTER CYCLASE"/>
    <property type="match status" value="1"/>
</dbReference>
<sequence length="153" mass="17397">MATHLTPRQLTERLMDFLNTGDESIADEIISERKQHLDYYNEVDKNTVPGAKQADGIAGVKEQVRVMRNAFPDGHWQVEEYIELPEEGRIATRDRWTGTHKGSFMGVEATGRKIDVTAMAFSRVKDSKIIQSEMMFDKLALLQQLGARIISEE</sequence>
<dbReference type="PANTHER" id="PTHR38436">
    <property type="entry name" value="POLYKETIDE CYCLASE SNOAL-LIKE DOMAIN"/>
    <property type="match status" value="1"/>
</dbReference>
<comment type="caution">
    <text evidence="1">The sequence shown here is derived from an EMBL/GenBank/DDBJ whole genome shotgun (WGS) entry which is preliminary data.</text>
</comment>
<dbReference type="Gene3D" id="3.10.450.50">
    <property type="match status" value="1"/>
</dbReference>
<dbReference type="InterPro" id="IPR009959">
    <property type="entry name" value="Cyclase_SnoaL-like"/>
</dbReference>
<organism evidence="1 2">
    <name type="scientific">Rhizodiscina lignyota</name>
    <dbReference type="NCBI Taxonomy" id="1504668"/>
    <lineage>
        <taxon>Eukaryota</taxon>
        <taxon>Fungi</taxon>
        <taxon>Dikarya</taxon>
        <taxon>Ascomycota</taxon>
        <taxon>Pezizomycotina</taxon>
        <taxon>Dothideomycetes</taxon>
        <taxon>Pleosporomycetidae</taxon>
        <taxon>Aulographales</taxon>
        <taxon>Rhizodiscinaceae</taxon>
        <taxon>Rhizodiscina</taxon>
    </lineage>
</organism>